<keyword evidence="1" id="KW-0808">Transferase</keyword>
<accession>A0A6I3VZC3</accession>
<dbReference type="PANTHER" id="PTHR48228:SF5">
    <property type="entry name" value="ALPHA-METHYLACYL-COA RACEMASE"/>
    <property type="match status" value="1"/>
</dbReference>
<dbReference type="EMBL" id="WNNK01000003">
    <property type="protein sequence ID" value="MUF03770.1"/>
    <property type="molecule type" value="Genomic_DNA"/>
</dbReference>
<keyword evidence="2" id="KW-1185">Reference proteome</keyword>
<dbReference type="PANTHER" id="PTHR48228">
    <property type="entry name" value="SUCCINYL-COA--D-CITRAMALATE COA-TRANSFERASE"/>
    <property type="match status" value="1"/>
</dbReference>
<dbReference type="RefSeq" id="WP_155582155.1">
    <property type="nucleotide sequence ID" value="NZ_JBHSTH010000021.1"/>
</dbReference>
<dbReference type="Gene3D" id="3.40.50.10540">
    <property type="entry name" value="Crotonobetainyl-coa:carnitine coa-transferase, domain 1"/>
    <property type="match status" value="1"/>
</dbReference>
<dbReference type="GO" id="GO:0016740">
    <property type="term" value="F:transferase activity"/>
    <property type="evidence" value="ECO:0007669"/>
    <property type="project" value="UniProtKB-KW"/>
</dbReference>
<dbReference type="OrthoDB" id="9058532at2"/>
<comment type="caution">
    <text evidence="1">The sequence shown here is derived from an EMBL/GenBank/DDBJ whole genome shotgun (WGS) entry which is preliminary data.</text>
</comment>
<dbReference type="Gene3D" id="3.30.1540.10">
    <property type="entry name" value="formyl-coa transferase, domain 3"/>
    <property type="match status" value="1"/>
</dbReference>
<evidence type="ECO:0000313" key="1">
    <source>
        <dbReference type="EMBL" id="MUF03770.1"/>
    </source>
</evidence>
<proteinExistence type="predicted"/>
<dbReference type="Pfam" id="PF02515">
    <property type="entry name" value="CoA_transf_3"/>
    <property type="match status" value="1"/>
</dbReference>
<gene>
    <name evidence="1" type="ORF">GNF76_05460</name>
</gene>
<dbReference type="InterPro" id="IPR023606">
    <property type="entry name" value="CoA-Trfase_III_dom_1_sf"/>
</dbReference>
<reference evidence="1 2" key="1">
    <citation type="submission" date="2019-11" db="EMBL/GenBank/DDBJ databases">
        <title>Pseudomonas karstica sp. nov. and Pseudomonas spelaei sp. nov. from karst caves.</title>
        <authorList>
            <person name="Zeman M."/>
        </authorList>
    </citation>
    <scope>NUCLEOTIDE SEQUENCE [LARGE SCALE GENOMIC DNA]</scope>
    <source>
        <strain evidence="1 2">CCM 7893</strain>
    </source>
</reference>
<organism evidence="1 2">
    <name type="scientific">Pseudomonas spelaei</name>
    <dbReference type="NCBI Taxonomy" id="1055469"/>
    <lineage>
        <taxon>Bacteria</taxon>
        <taxon>Pseudomonadati</taxon>
        <taxon>Pseudomonadota</taxon>
        <taxon>Gammaproteobacteria</taxon>
        <taxon>Pseudomonadales</taxon>
        <taxon>Pseudomonadaceae</taxon>
        <taxon>Pseudomonas</taxon>
    </lineage>
</organism>
<sequence length="369" mass="40347">MKPEWSCLKDVKIIDASQLLPGPHATSLLLQLGADVIKVERRGSGDPSRELGSAVFAQFNRDKRSVALDLRDNADREAFLELVRGCDAVVEGFRPGVMNSFGLGYDDLVKVNPAIVMCSISGFGQTGPYADNAGHDLNYLAMAGYWAAPVQVESKVARPGVRVSDYAASSYAALSLVVAIMSARQNGYGQHLDVSIHDSILSWTAPTAWLARSFEKKPVMSPLVMPENDIFETQDGRHLALGILENKFWVNLCDCLGEVFPLLKDPRFSTRMGRLACKLEVNQLLKQVFLSKPLAQWVQYFADVDLPFSPLLGANELFADAHVQSRGTLREFAKEGTIAVRFPVKFSLGLPDSEGKVPALGEFTPGATE</sequence>
<dbReference type="SUPFAM" id="SSF89796">
    <property type="entry name" value="CoA-transferase family III (CaiB/BaiF)"/>
    <property type="match status" value="1"/>
</dbReference>
<protein>
    <submittedName>
        <fullName evidence="1">CoA transferase</fullName>
    </submittedName>
</protein>
<dbReference type="InterPro" id="IPR003673">
    <property type="entry name" value="CoA-Trfase_fam_III"/>
</dbReference>
<name>A0A6I3VZC3_9PSED</name>
<evidence type="ECO:0000313" key="2">
    <source>
        <dbReference type="Proteomes" id="UP000438196"/>
    </source>
</evidence>
<dbReference type="InterPro" id="IPR044855">
    <property type="entry name" value="CoA-Trfase_III_dom3_sf"/>
</dbReference>
<dbReference type="AlphaFoldDB" id="A0A6I3VZC3"/>
<dbReference type="InterPro" id="IPR050509">
    <property type="entry name" value="CoA-transferase_III"/>
</dbReference>
<dbReference type="Proteomes" id="UP000438196">
    <property type="component" value="Unassembled WGS sequence"/>
</dbReference>